<organism evidence="12 13">
    <name type="scientific">Saliniradius amylolyticus</name>
    <dbReference type="NCBI Taxonomy" id="2183582"/>
    <lineage>
        <taxon>Bacteria</taxon>
        <taxon>Pseudomonadati</taxon>
        <taxon>Pseudomonadota</taxon>
        <taxon>Gammaproteobacteria</taxon>
        <taxon>Alteromonadales</taxon>
        <taxon>Alteromonadaceae</taxon>
        <taxon>Saliniradius</taxon>
    </lineage>
</organism>
<dbReference type="Proteomes" id="UP000245728">
    <property type="component" value="Chromosome"/>
</dbReference>
<feature type="transmembrane region" description="Helical" evidence="11">
    <location>
        <begin position="151"/>
        <end position="172"/>
    </location>
</feature>
<feature type="transmembrane region" description="Helical" evidence="11">
    <location>
        <begin position="110"/>
        <end position="130"/>
    </location>
</feature>
<dbReference type="Gene3D" id="1.20.1250.20">
    <property type="entry name" value="MFS general substrate transporter like domains"/>
    <property type="match status" value="2"/>
</dbReference>
<keyword evidence="7" id="KW-0762">Sugar transport</keyword>
<evidence type="ECO:0000256" key="3">
    <source>
        <dbReference type="ARBA" id="ARBA00009120"/>
    </source>
</evidence>
<dbReference type="InterPro" id="IPR011701">
    <property type="entry name" value="MFS"/>
</dbReference>
<evidence type="ECO:0000256" key="5">
    <source>
        <dbReference type="ARBA" id="ARBA00022475"/>
    </source>
</evidence>
<evidence type="ECO:0000256" key="1">
    <source>
        <dbReference type="ARBA" id="ARBA00003321"/>
    </source>
</evidence>
<dbReference type="PANTHER" id="PTHR43702:SF3">
    <property type="entry name" value="PROTEIN TSGA"/>
    <property type="match status" value="1"/>
</dbReference>
<evidence type="ECO:0000256" key="6">
    <source>
        <dbReference type="ARBA" id="ARBA00022519"/>
    </source>
</evidence>
<keyword evidence="8 11" id="KW-0812">Transmembrane</keyword>
<feature type="transmembrane region" description="Helical" evidence="11">
    <location>
        <begin position="306"/>
        <end position="324"/>
    </location>
</feature>
<keyword evidence="10 11" id="KW-0472">Membrane</keyword>
<feature type="transmembrane region" description="Helical" evidence="11">
    <location>
        <begin position="330"/>
        <end position="353"/>
    </location>
</feature>
<evidence type="ECO:0000256" key="9">
    <source>
        <dbReference type="ARBA" id="ARBA00022989"/>
    </source>
</evidence>
<name>A0A2S2E166_9ALTE</name>
<keyword evidence="4" id="KW-0813">Transport</keyword>
<gene>
    <name evidence="12" type="ORF">HMF8227_00893</name>
</gene>
<evidence type="ECO:0000256" key="2">
    <source>
        <dbReference type="ARBA" id="ARBA00004429"/>
    </source>
</evidence>
<evidence type="ECO:0000256" key="11">
    <source>
        <dbReference type="SAM" id="Phobius"/>
    </source>
</evidence>
<sequence length="428" mass="45419">MANLSSSSESMASEPRGSTFSIVALTALFFMWGAITSLNDVLIPHLKSVFSLTYTKAMLVQFCFFGAYFLISIPAGKLIKKVGFQYGISIGLVISALGALLFVPSAWMELYWLFLGALFVLAAGVTILQVTANPLMALIGDPKNASSRLTLAQGFNSLGTTVAPIIGGWLLFSDHIELEGAKAAVETVIPPYLGLAAVAFLLGMLFLKLTLPVPDANEADVPVAPDSSDAERLWHHRHLILGALGIFVYVGAEVAIGSFLVNYLGESYIAGMPESTAANYIAFYWGGAMVGRFIGALLMRHIPARLLLAFCSFCSIALIVTSVASSGSVAMWTILAVGLCNSIMFPTIFSLALKGLGKSTSQGSGLLCLAIVGGAIVPVFQGMLADSIGLQLSFLLPALCYVYIGFYGLKGSIPRYEHLANVAEEKRA</sequence>
<feature type="transmembrane region" description="Helical" evidence="11">
    <location>
        <begin position="86"/>
        <end position="104"/>
    </location>
</feature>
<dbReference type="GO" id="GO:0055056">
    <property type="term" value="F:D-glucose transmembrane transporter activity"/>
    <property type="evidence" value="ECO:0007669"/>
    <property type="project" value="InterPro"/>
</dbReference>
<evidence type="ECO:0000256" key="7">
    <source>
        <dbReference type="ARBA" id="ARBA00022597"/>
    </source>
</evidence>
<dbReference type="AlphaFoldDB" id="A0A2S2E166"/>
<dbReference type="InterPro" id="IPR005964">
    <property type="entry name" value="Glc/Gal_transptr_bac"/>
</dbReference>
<keyword evidence="6" id="KW-0997">Cell inner membrane</keyword>
<dbReference type="KEGG" id="salh:HMF8227_00893"/>
<dbReference type="InterPro" id="IPR050375">
    <property type="entry name" value="MFS_TsgA-like"/>
</dbReference>
<evidence type="ECO:0000313" key="13">
    <source>
        <dbReference type="Proteomes" id="UP000245728"/>
    </source>
</evidence>
<accession>A0A2S2E166</accession>
<dbReference type="InterPro" id="IPR036259">
    <property type="entry name" value="MFS_trans_sf"/>
</dbReference>
<dbReference type="PANTHER" id="PTHR43702">
    <property type="entry name" value="L-FUCOSE-PROTON SYMPORTER"/>
    <property type="match status" value="1"/>
</dbReference>
<feature type="transmembrane region" description="Helical" evidence="11">
    <location>
        <begin position="20"/>
        <end position="38"/>
    </location>
</feature>
<feature type="transmembrane region" description="Helical" evidence="11">
    <location>
        <begin position="192"/>
        <end position="211"/>
    </location>
</feature>
<feature type="transmembrane region" description="Helical" evidence="11">
    <location>
        <begin position="365"/>
        <end position="384"/>
    </location>
</feature>
<comment type="function">
    <text evidence="1">Intake of glucose and galactose.</text>
</comment>
<proteinExistence type="inferred from homology"/>
<dbReference type="GO" id="GO:0005354">
    <property type="term" value="F:galactose transmembrane transporter activity"/>
    <property type="evidence" value="ECO:0007669"/>
    <property type="project" value="InterPro"/>
</dbReference>
<feature type="transmembrane region" description="Helical" evidence="11">
    <location>
        <begin position="281"/>
        <end position="299"/>
    </location>
</feature>
<dbReference type="GO" id="GO:0005886">
    <property type="term" value="C:plasma membrane"/>
    <property type="evidence" value="ECO:0007669"/>
    <property type="project" value="UniProtKB-SubCell"/>
</dbReference>
<dbReference type="RefSeq" id="WP_109339041.1">
    <property type="nucleotide sequence ID" value="NZ_CP029347.1"/>
</dbReference>
<evidence type="ECO:0000313" key="12">
    <source>
        <dbReference type="EMBL" id="AWL11388.1"/>
    </source>
</evidence>
<dbReference type="Pfam" id="PF07690">
    <property type="entry name" value="MFS_1"/>
    <property type="match status" value="1"/>
</dbReference>
<evidence type="ECO:0000256" key="4">
    <source>
        <dbReference type="ARBA" id="ARBA00022448"/>
    </source>
</evidence>
<comment type="similarity">
    <text evidence="3">Belongs to the major facilitator superfamily. FHS transporter (TC 2.A.1.7) family.</text>
</comment>
<evidence type="ECO:0000256" key="10">
    <source>
        <dbReference type="ARBA" id="ARBA00023136"/>
    </source>
</evidence>
<dbReference type="EMBL" id="CP029347">
    <property type="protein sequence ID" value="AWL11388.1"/>
    <property type="molecule type" value="Genomic_DNA"/>
</dbReference>
<dbReference type="GO" id="GO:1904659">
    <property type="term" value="P:D-glucose transmembrane transport"/>
    <property type="evidence" value="ECO:0007669"/>
    <property type="project" value="InterPro"/>
</dbReference>
<feature type="transmembrane region" description="Helical" evidence="11">
    <location>
        <begin position="58"/>
        <end position="79"/>
    </location>
</feature>
<feature type="transmembrane region" description="Helical" evidence="11">
    <location>
        <begin position="390"/>
        <end position="409"/>
    </location>
</feature>
<feature type="transmembrane region" description="Helical" evidence="11">
    <location>
        <begin position="239"/>
        <end position="261"/>
    </location>
</feature>
<dbReference type="NCBIfam" id="TIGR01272">
    <property type="entry name" value="gluP"/>
    <property type="match status" value="1"/>
</dbReference>
<keyword evidence="5" id="KW-1003">Cell membrane</keyword>
<reference evidence="12 13" key="1">
    <citation type="submission" date="2018-05" db="EMBL/GenBank/DDBJ databases">
        <title>Salinimonas sp. HMF8227 Genome sequencing and assembly.</title>
        <authorList>
            <person name="Kang H."/>
            <person name="Kang J."/>
            <person name="Cha I."/>
            <person name="Kim H."/>
            <person name="Joh K."/>
        </authorList>
    </citation>
    <scope>NUCLEOTIDE SEQUENCE [LARGE SCALE GENOMIC DNA]</scope>
    <source>
        <strain evidence="12 13">HMF8227</strain>
    </source>
</reference>
<keyword evidence="9 11" id="KW-1133">Transmembrane helix</keyword>
<keyword evidence="13" id="KW-1185">Reference proteome</keyword>
<dbReference type="CDD" id="cd17394">
    <property type="entry name" value="MFS_FucP_like"/>
    <property type="match status" value="1"/>
</dbReference>
<protein>
    <submittedName>
        <fullName evidence="12">Glucose/galactose transporter</fullName>
    </submittedName>
</protein>
<dbReference type="SUPFAM" id="SSF103473">
    <property type="entry name" value="MFS general substrate transporter"/>
    <property type="match status" value="1"/>
</dbReference>
<comment type="subcellular location">
    <subcellularLocation>
        <location evidence="2">Cell inner membrane</location>
        <topology evidence="2">Multi-pass membrane protein</topology>
    </subcellularLocation>
</comment>
<dbReference type="OrthoDB" id="9795150at2"/>
<evidence type="ECO:0000256" key="8">
    <source>
        <dbReference type="ARBA" id="ARBA00022692"/>
    </source>
</evidence>